<reference evidence="2" key="1">
    <citation type="journal article" date="2017" name="Virus Genes">
        <title>The complete genome sequence of a third distinct baculovirus isolated from the true armyworm, Mythimna unipuncta, contains two copies of the lef-7 gene.</title>
        <authorList>
            <person name="Harrison R.L."/>
            <person name="Mowery J.D."/>
            <person name="Rowley D.L."/>
            <person name="Bauchan G.R."/>
            <person name="Theilmann D.A."/>
            <person name="Rohrmann G.F."/>
            <person name="Erlandson M.A."/>
        </authorList>
    </citation>
    <scope>NUCLEOTIDE SEQUENCE [LARGE SCALE GENOMIC DNA]</scope>
    <source>
        <strain evidence="2">#7</strain>
    </source>
</reference>
<protein>
    <submittedName>
        <fullName evidence="2">Uncharacterized protein</fullName>
    </submittedName>
</protein>
<dbReference type="Pfam" id="PF04242">
    <property type="entry name" value="DUF424"/>
    <property type="match status" value="1"/>
</dbReference>
<organism evidence="2 3">
    <name type="scientific">Mythimna unipuncta nucleopolyhedrovirus</name>
    <dbReference type="NCBI Taxonomy" id="447897"/>
    <lineage>
        <taxon>Viruses</taxon>
        <taxon>Viruses incertae sedis</taxon>
        <taxon>Naldaviricetes</taxon>
        <taxon>Lefavirales</taxon>
        <taxon>Baculoviridae</taxon>
        <taxon>Alphabaculovirus</taxon>
    </lineage>
</organism>
<dbReference type="InterPro" id="IPR007355">
    <property type="entry name" value="DUF424"/>
</dbReference>
<accession>A0A2K9VSH6</accession>
<evidence type="ECO:0000256" key="1">
    <source>
        <dbReference type="SAM" id="Phobius"/>
    </source>
</evidence>
<keyword evidence="1" id="KW-0812">Transmembrane</keyword>
<feature type="transmembrane region" description="Helical" evidence="1">
    <location>
        <begin position="6"/>
        <end position="26"/>
    </location>
</feature>
<keyword evidence="1" id="KW-1133">Transmembrane helix</keyword>
<dbReference type="KEGG" id="vg:40527075"/>
<name>A0A2K9VSH6_9ABAC</name>
<dbReference type="RefSeq" id="YP_009666795.1">
    <property type="nucleotide sequence ID" value="NC_043530.1"/>
</dbReference>
<proteinExistence type="predicted"/>
<evidence type="ECO:0000313" key="2">
    <source>
        <dbReference type="EMBL" id="AUV65400.1"/>
    </source>
</evidence>
<dbReference type="EMBL" id="MF375894">
    <property type="protein sequence ID" value="AUV65400.1"/>
    <property type="molecule type" value="Genomic_DNA"/>
</dbReference>
<keyword evidence="3" id="KW-1185">Reference proteome</keyword>
<evidence type="ECO:0000313" key="3">
    <source>
        <dbReference type="Proteomes" id="UP000297194"/>
    </source>
</evidence>
<dbReference type="GeneID" id="40527075"/>
<dbReference type="Proteomes" id="UP000297194">
    <property type="component" value="Segment"/>
</dbReference>
<keyword evidence="1" id="KW-0472">Membrane</keyword>
<sequence>MIDYAARSLVIFIVSIIMEFTTSNLLKNAPYSAKHYRKFEHYMTLINLSKGIVPTTIDVDSLRELEKFNFRIDKLTDYITNIFEYSLYVKHDSPDLIYVYDANKNNLGTIKVNLLGENIQLAANCVGGDEVGGVSVDVITNSVGGGEKTVDVM</sequence>